<dbReference type="PANTHER" id="PTHR30093:SF44">
    <property type="entry name" value="TYPE II SECRETION SYSTEM CORE PROTEIN G"/>
    <property type="match status" value="1"/>
</dbReference>
<organism evidence="8 9">
    <name type="scientific">Candidatus Kaiserbacteria bacterium RIFCSPHIGHO2_02_FULL_49_34</name>
    <dbReference type="NCBI Taxonomy" id="1798491"/>
    <lineage>
        <taxon>Bacteria</taxon>
        <taxon>Candidatus Kaiseribacteriota</taxon>
    </lineage>
</organism>
<dbReference type="InterPro" id="IPR000983">
    <property type="entry name" value="Bac_GSPG_pilin"/>
</dbReference>
<feature type="transmembrane region" description="Helical" evidence="6">
    <location>
        <begin position="12"/>
        <end position="37"/>
    </location>
</feature>
<evidence type="ECO:0000256" key="1">
    <source>
        <dbReference type="ARBA" id="ARBA00004167"/>
    </source>
</evidence>
<dbReference type="Proteomes" id="UP000176511">
    <property type="component" value="Unassembled WGS sequence"/>
</dbReference>
<dbReference type="InterPro" id="IPR012902">
    <property type="entry name" value="N_methyl_site"/>
</dbReference>
<evidence type="ECO:0000256" key="6">
    <source>
        <dbReference type="SAM" id="Phobius"/>
    </source>
</evidence>
<keyword evidence="3 6" id="KW-0812">Transmembrane</keyword>
<comment type="subcellular location">
    <subcellularLocation>
        <location evidence="1">Membrane</location>
        <topology evidence="1">Single-pass membrane protein</topology>
    </subcellularLocation>
</comment>
<evidence type="ECO:0000256" key="3">
    <source>
        <dbReference type="ARBA" id="ARBA00022692"/>
    </source>
</evidence>
<feature type="domain" description="Type II secretion system protein GspG C-terminal" evidence="7">
    <location>
        <begin position="38"/>
        <end position="121"/>
    </location>
</feature>
<evidence type="ECO:0000256" key="5">
    <source>
        <dbReference type="ARBA" id="ARBA00023136"/>
    </source>
</evidence>
<dbReference type="PROSITE" id="PS00409">
    <property type="entry name" value="PROKAR_NTER_METHYL"/>
    <property type="match status" value="1"/>
</dbReference>
<dbReference type="SUPFAM" id="SSF54523">
    <property type="entry name" value="Pili subunits"/>
    <property type="match status" value="1"/>
</dbReference>
<dbReference type="EMBL" id="MFLE01000017">
    <property type="protein sequence ID" value="OGG61526.1"/>
    <property type="molecule type" value="Genomic_DNA"/>
</dbReference>
<dbReference type="PRINTS" id="PR00813">
    <property type="entry name" value="BCTERIALGSPG"/>
</dbReference>
<dbReference type="NCBIfam" id="TIGR02532">
    <property type="entry name" value="IV_pilin_GFxxxE"/>
    <property type="match status" value="1"/>
</dbReference>
<dbReference type="Pfam" id="PF08334">
    <property type="entry name" value="T2SSG"/>
    <property type="match status" value="1"/>
</dbReference>
<protein>
    <recommendedName>
        <fullName evidence="7">Type II secretion system protein GspG C-terminal domain-containing protein</fullName>
    </recommendedName>
</protein>
<evidence type="ECO:0000256" key="2">
    <source>
        <dbReference type="ARBA" id="ARBA00022481"/>
    </source>
</evidence>
<evidence type="ECO:0000313" key="9">
    <source>
        <dbReference type="Proteomes" id="UP000176511"/>
    </source>
</evidence>
<accession>A0A1F6DJG1</accession>
<dbReference type="Pfam" id="PF07963">
    <property type="entry name" value="N_methyl"/>
    <property type="match status" value="1"/>
</dbReference>
<dbReference type="AlphaFoldDB" id="A0A1F6DJG1"/>
<name>A0A1F6DJG1_9BACT</name>
<dbReference type="GO" id="GO:0015627">
    <property type="term" value="C:type II protein secretion system complex"/>
    <property type="evidence" value="ECO:0007669"/>
    <property type="project" value="InterPro"/>
</dbReference>
<evidence type="ECO:0000259" key="7">
    <source>
        <dbReference type="Pfam" id="PF08334"/>
    </source>
</evidence>
<sequence length="161" mass="17320">MNTHSSSVRGFTLIELMVVITIIGLLASSVLVALGNARAKARDARRTADVRQLMTALELYNNDNNAYPVQGSTPSSSLFTSTLTNVLVPAYLDKLPIDPINDVDNYYSYQSIGNTDGYGIYIKYERSPNIATANDSTCYRGANVSSTTAPGIISAAVRACK</sequence>
<dbReference type="InterPro" id="IPR045584">
    <property type="entry name" value="Pilin-like"/>
</dbReference>
<dbReference type="STRING" id="1798491.A3C87_02650"/>
<dbReference type="GO" id="GO:0015628">
    <property type="term" value="P:protein secretion by the type II secretion system"/>
    <property type="evidence" value="ECO:0007669"/>
    <property type="project" value="InterPro"/>
</dbReference>
<evidence type="ECO:0000313" key="8">
    <source>
        <dbReference type="EMBL" id="OGG61526.1"/>
    </source>
</evidence>
<evidence type="ECO:0000256" key="4">
    <source>
        <dbReference type="ARBA" id="ARBA00022989"/>
    </source>
</evidence>
<dbReference type="GO" id="GO:0016020">
    <property type="term" value="C:membrane"/>
    <property type="evidence" value="ECO:0007669"/>
    <property type="project" value="UniProtKB-SubCell"/>
</dbReference>
<gene>
    <name evidence="8" type="ORF">A3C87_02650</name>
</gene>
<keyword evidence="4 6" id="KW-1133">Transmembrane helix</keyword>
<proteinExistence type="predicted"/>
<dbReference type="PANTHER" id="PTHR30093">
    <property type="entry name" value="GENERAL SECRETION PATHWAY PROTEIN G"/>
    <property type="match status" value="1"/>
</dbReference>
<keyword evidence="5 6" id="KW-0472">Membrane</keyword>
<dbReference type="InterPro" id="IPR013545">
    <property type="entry name" value="T2SS_protein-GspG_C"/>
</dbReference>
<comment type="caution">
    <text evidence="8">The sequence shown here is derived from an EMBL/GenBank/DDBJ whole genome shotgun (WGS) entry which is preliminary data.</text>
</comment>
<keyword evidence="2" id="KW-0488">Methylation</keyword>
<dbReference type="Gene3D" id="3.30.700.10">
    <property type="entry name" value="Glycoprotein, Type 4 Pilin"/>
    <property type="match status" value="1"/>
</dbReference>
<reference evidence="8 9" key="1">
    <citation type="journal article" date="2016" name="Nat. Commun.">
        <title>Thousands of microbial genomes shed light on interconnected biogeochemical processes in an aquifer system.</title>
        <authorList>
            <person name="Anantharaman K."/>
            <person name="Brown C.T."/>
            <person name="Hug L.A."/>
            <person name="Sharon I."/>
            <person name="Castelle C.J."/>
            <person name="Probst A.J."/>
            <person name="Thomas B.C."/>
            <person name="Singh A."/>
            <person name="Wilkins M.J."/>
            <person name="Karaoz U."/>
            <person name="Brodie E.L."/>
            <person name="Williams K.H."/>
            <person name="Hubbard S.S."/>
            <person name="Banfield J.F."/>
        </authorList>
    </citation>
    <scope>NUCLEOTIDE SEQUENCE [LARGE SCALE GENOMIC DNA]</scope>
</reference>